<keyword evidence="9" id="KW-0812">Transmembrane</keyword>
<evidence type="ECO:0000256" key="4">
    <source>
        <dbReference type="ARBA" id="ARBA00022801"/>
    </source>
</evidence>
<dbReference type="InterPro" id="IPR050348">
    <property type="entry name" value="Protein-Tyr_Phosphatase"/>
</dbReference>
<dbReference type="CDD" id="cd14553">
    <property type="entry name" value="R-PTPc-LAR-1"/>
    <property type="match status" value="1"/>
</dbReference>
<feature type="compositionally biased region" description="Basic and acidic residues" evidence="8">
    <location>
        <begin position="423"/>
        <end position="432"/>
    </location>
</feature>
<dbReference type="SUPFAM" id="SSF49265">
    <property type="entry name" value="Fibronectin type III"/>
    <property type="match status" value="1"/>
</dbReference>
<dbReference type="Gene3D" id="2.60.40.10">
    <property type="entry name" value="Immunoglobulins"/>
    <property type="match status" value="1"/>
</dbReference>
<feature type="compositionally biased region" description="Basic and acidic residues" evidence="8">
    <location>
        <begin position="82"/>
        <end position="92"/>
    </location>
</feature>
<dbReference type="FunFam" id="3.90.190.10:FF:000102">
    <property type="entry name" value="Receptor-type tyrosine-protein phosphatase"/>
    <property type="match status" value="1"/>
</dbReference>
<dbReference type="Pfam" id="PF00041">
    <property type="entry name" value="fn3"/>
    <property type="match status" value="1"/>
</dbReference>
<dbReference type="EnsemblMetazoa" id="CJA12314.1">
    <property type="protein sequence ID" value="CJA12314.1"/>
    <property type="gene ID" value="WBGene00131518"/>
</dbReference>
<dbReference type="PROSITE" id="PS00383">
    <property type="entry name" value="TYR_PHOSPHATASE_1"/>
    <property type="match status" value="1"/>
</dbReference>
<keyword evidence="3 10" id="KW-0732">Signal</keyword>
<feature type="domain" description="Tyrosine specific protein phosphatases" evidence="12">
    <location>
        <begin position="1147"/>
        <end position="1223"/>
    </location>
</feature>
<dbReference type="GO" id="GO:0045202">
    <property type="term" value="C:synapse"/>
    <property type="evidence" value="ECO:0007669"/>
    <property type="project" value="UniProtKB-ARBA"/>
</dbReference>
<sequence>MNNSGILRNLGVLLLAALLLLFIRPTTHISAAEYTDNNLDIFSHYSFAVPNVERRRSRRATERVRSRQPFGRGFFGSETMKVEKEERREARPMLRSSPTSPEPVKKKNGNIFAAVINTLLHKEEALVGPPTNVRVEATSNSTAVVQWDFESQKADSFVVKYMHEPGNRMNTEKWKQQPVVSMDRENPKRFAIISDLTAHKPYAFCVLAVKSNRQGPCSDPPTVLESVTPTFMVQNLRVRWKTSNSVQLTWEYNGPRNVGFYVNHTGKKDYTNHELQEKTMSTPGFGQDLDEKTREYLWTNLRPHMQFTFHVGVRTLPPGARKYWPQEVITTTDPTGPPYVDVPQLIDSSGTQPGQQMIRLTPSTEEYGVISHYWIIVVPANYSTEDVVNLDSIELEKATAEKRAQLARSLSVSPSKKLKRKAHDNDGGEQMHPKQKRARRGAVPGAYITARLSSDRVKQHYRNNQPFVVGDSQSYDGFTNYPLEHNVHYRLMMRAFAKNDVRSKDNFEQRAPMSEKLSRIHSDSGLTEPFTIKSALRGASQKSSPWVGACIAFLVLFSIVGMLICWWLRCNKKSAGRQPRHGSITKVALTGNIMNGGAMPGETSKLLSTSNEYGRQIMNPYEQMNGNHHMESSMDLYPLPNSHSRTNGYAPVPVPLPSLPNNISHPPVPIADLANHIERLRLNNNAGFQTEFESIETGQHFSWENSSAEVNKHKNRYANVAAYDHTRVVLSNIEGVSGGDYINANYVDGYDKPRSYIATQGPLPETFADFWRMVWEEQSVTIVMLTNLEERSRVKCDQYWPSRGSSMYGDVEVTLLESVHLAHYTMRTMRLKMIGEPEIREIKHLQYTAWPDHGVPDHPTPFLIFLKRVKTLNPHDAGPIISHCSAGIGRTGAFIVIDCMLERLRYENTVDIYSCVTTLRAQRSYMVQTEEQYIFIHDAVLDAVNSGSTEVPASRLHQHVQALMQPSVDQMSGIDMEFRHLTTLKWTSNRCTVANVPANRLKNRVLSAVPYDANRVILHMIQGIEGSDYINASWIDGYKERGAYIATQAPTNETAADFWRMIWEHNCSMIAMLVQAWERGQEQSSEYWPLESGVQVGQLVVEPMAEFNMTDYVLREFRLSDINTKEVRTIRHFQFVAWPDMGRPEAEKFLEYVGQVHKAYAQFGCTGPITVHCTSGAGRTAVFIALSIILDRMLAEHVVDVFTTVKLLRTERQNMIQEPEQYHFLYQAAFEYLKRFDNYSS</sequence>
<evidence type="ECO:0000313" key="14">
    <source>
        <dbReference type="EnsemblMetazoa" id="CJA12314.1"/>
    </source>
</evidence>
<feature type="domain" description="Fibronectin type-III" evidence="13">
    <location>
        <begin position="129"/>
        <end position="230"/>
    </location>
</feature>
<proteinExistence type="predicted"/>
<dbReference type="InterPro" id="IPR000387">
    <property type="entry name" value="Tyr_Pase_dom"/>
</dbReference>
<dbReference type="InterPro" id="IPR003961">
    <property type="entry name" value="FN3_dom"/>
</dbReference>
<dbReference type="InterPro" id="IPR000242">
    <property type="entry name" value="PTP_cat"/>
</dbReference>
<evidence type="ECO:0000256" key="9">
    <source>
        <dbReference type="SAM" id="Phobius"/>
    </source>
</evidence>
<dbReference type="Gene3D" id="3.90.190.10">
    <property type="entry name" value="Protein tyrosine phosphatase superfamily"/>
    <property type="match status" value="2"/>
</dbReference>
<keyword evidence="15" id="KW-1185">Reference proteome</keyword>
<evidence type="ECO:0000256" key="8">
    <source>
        <dbReference type="SAM" id="MobiDB-lite"/>
    </source>
</evidence>
<feature type="domain" description="Tyrosine-protein phosphatase" evidence="11">
    <location>
        <begin position="688"/>
        <end position="943"/>
    </location>
</feature>
<dbReference type="InterPro" id="IPR003595">
    <property type="entry name" value="Tyr_Pase_cat"/>
</dbReference>
<dbReference type="GO" id="GO:0004725">
    <property type="term" value="F:protein tyrosine phosphatase activity"/>
    <property type="evidence" value="ECO:0007669"/>
    <property type="project" value="UniProtKB-EC"/>
</dbReference>
<dbReference type="SMART" id="SM00194">
    <property type="entry name" value="PTPc"/>
    <property type="match status" value="2"/>
</dbReference>
<dbReference type="CDD" id="cd00063">
    <property type="entry name" value="FN3"/>
    <property type="match status" value="2"/>
</dbReference>
<dbReference type="EC" id="3.1.3.48" evidence="2"/>
<evidence type="ECO:0000256" key="2">
    <source>
        <dbReference type="ARBA" id="ARBA00013064"/>
    </source>
</evidence>
<feature type="domain" description="Tyrosine specific protein phosphatases" evidence="12">
    <location>
        <begin position="863"/>
        <end position="934"/>
    </location>
</feature>
<dbReference type="PRINTS" id="PR00700">
    <property type="entry name" value="PRTYPHPHTASE"/>
</dbReference>
<dbReference type="InterPro" id="IPR016130">
    <property type="entry name" value="Tyr_Pase_AS"/>
</dbReference>
<dbReference type="GO" id="GO:0016020">
    <property type="term" value="C:membrane"/>
    <property type="evidence" value="ECO:0007669"/>
    <property type="project" value="UniProtKB-SubCell"/>
</dbReference>
<evidence type="ECO:0000259" key="12">
    <source>
        <dbReference type="PROSITE" id="PS50056"/>
    </source>
</evidence>
<evidence type="ECO:0000256" key="3">
    <source>
        <dbReference type="ARBA" id="ARBA00022729"/>
    </source>
</evidence>
<comment type="subcellular location">
    <subcellularLocation>
        <location evidence="1">Membrane</location>
        <topology evidence="1">Single-pass membrane protein</topology>
    </subcellularLocation>
</comment>
<dbReference type="PROSITE" id="PS50853">
    <property type="entry name" value="FN3"/>
    <property type="match status" value="2"/>
</dbReference>
<evidence type="ECO:0000256" key="10">
    <source>
        <dbReference type="SAM" id="SignalP"/>
    </source>
</evidence>
<feature type="transmembrane region" description="Helical" evidence="9">
    <location>
        <begin position="546"/>
        <end position="568"/>
    </location>
</feature>
<feature type="region of interest" description="Disordered" evidence="8">
    <location>
        <begin position="82"/>
        <end position="106"/>
    </location>
</feature>
<dbReference type="InterPro" id="IPR013783">
    <property type="entry name" value="Ig-like_fold"/>
</dbReference>
<dbReference type="PROSITE" id="PS50055">
    <property type="entry name" value="TYR_PHOSPHATASE_PTP"/>
    <property type="match status" value="2"/>
</dbReference>
<keyword evidence="9" id="KW-1133">Transmembrane helix</keyword>
<feature type="region of interest" description="Disordered" evidence="8">
    <location>
        <begin position="406"/>
        <end position="443"/>
    </location>
</feature>
<evidence type="ECO:0000259" key="11">
    <source>
        <dbReference type="PROSITE" id="PS50055"/>
    </source>
</evidence>
<protein>
    <recommendedName>
        <fullName evidence="2">protein-tyrosine-phosphatase</fullName>
        <ecNumber evidence="2">3.1.3.48</ecNumber>
    </recommendedName>
</protein>
<keyword evidence="5" id="KW-0904">Protein phosphatase</keyword>
<dbReference type="PROSITE" id="PS50056">
    <property type="entry name" value="TYR_PHOSPHATASE_2"/>
    <property type="match status" value="2"/>
</dbReference>
<dbReference type="Proteomes" id="UP000005237">
    <property type="component" value="Unassembled WGS sequence"/>
</dbReference>
<evidence type="ECO:0000313" key="15">
    <source>
        <dbReference type="Proteomes" id="UP000005237"/>
    </source>
</evidence>
<feature type="chain" id="PRO_5035777847" description="protein-tyrosine-phosphatase" evidence="10">
    <location>
        <begin position="29"/>
        <end position="1241"/>
    </location>
</feature>
<dbReference type="InterPro" id="IPR036116">
    <property type="entry name" value="FN3_sf"/>
</dbReference>
<reference evidence="15" key="1">
    <citation type="submission" date="2010-08" db="EMBL/GenBank/DDBJ databases">
        <authorList>
            <consortium name="Caenorhabditis japonica Sequencing Consortium"/>
            <person name="Wilson R.K."/>
        </authorList>
    </citation>
    <scope>NUCLEOTIDE SEQUENCE [LARGE SCALE GENOMIC DNA]</scope>
    <source>
        <strain evidence="15">DF5081</strain>
    </source>
</reference>
<dbReference type="FunFam" id="3.90.190.10:FF:000147">
    <property type="entry name" value="Protein-tyrosine-phosphatase"/>
    <property type="match status" value="1"/>
</dbReference>
<dbReference type="PANTHER" id="PTHR19134">
    <property type="entry name" value="RECEPTOR-TYPE TYROSINE-PROTEIN PHOSPHATASE"/>
    <property type="match status" value="1"/>
</dbReference>
<accession>A0A8R1HYP6</accession>
<keyword evidence="6 9" id="KW-0472">Membrane</keyword>
<comment type="catalytic activity">
    <reaction evidence="7">
        <text>O-phospho-L-tyrosyl-[protein] + H2O = L-tyrosyl-[protein] + phosphate</text>
        <dbReference type="Rhea" id="RHEA:10684"/>
        <dbReference type="Rhea" id="RHEA-COMP:10136"/>
        <dbReference type="Rhea" id="RHEA-COMP:20101"/>
        <dbReference type="ChEBI" id="CHEBI:15377"/>
        <dbReference type="ChEBI" id="CHEBI:43474"/>
        <dbReference type="ChEBI" id="CHEBI:46858"/>
        <dbReference type="ChEBI" id="CHEBI:61978"/>
        <dbReference type="EC" id="3.1.3.48"/>
    </reaction>
</comment>
<dbReference type="SUPFAM" id="SSF52799">
    <property type="entry name" value="(Phosphotyrosine protein) phosphatases II"/>
    <property type="match status" value="2"/>
</dbReference>
<organism evidence="14 15">
    <name type="scientific">Caenorhabditis japonica</name>
    <dbReference type="NCBI Taxonomy" id="281687"/>
    <lineage>
        <taxon>Eukaryota</taxon>
        <taxon>Metazoa</taxon>
        <taxon>Ecdysozoa</taxon>
        <taxon>Nematoda</taxon>
        <taxon>Chromadorea</taxon>
        <taxon>Rhabditida</taxon>
        <taxon>Rhabditina</taxon>
        <taxon>Rhabditomorpha</taxon>
        <taxon>Rhabditoidea</taxon>
        <taxon>Rhabditidae</taxon>
        <taxon>Peloderinae</taxon>
        <taxon>Caenorhabditis</taxon>
    </lineage>
</organism>
<evidence type="ECO:0000259" key="13">
    <source>
        <dbReference type="PROSITE" id="PS50853"/>
    </source>
</evidence>
<dbReference type="Pfam" id="PF00102">
    <property type="entry name" value="Y_phosphatase"/>
    <property type="match status" value="2"/>
</dbReference>
<evidence type="ECO:0000256" key="6">
    <source>
        <dbReference type="ARBA" id="ARBA00023136"/>
    </source>
</evidence>
<dbReference type="InterPro" id="IPR029021">
    <property type="entry name" value="Prot-tyrosine_phosphatase-like"/>
</dbReference>
<evidence type="ECO:0000256" key="5">
    <source>
        <dbReference type="ARBA" id="ARBA00022912"/>
    </source>
</evidence>
<evidence type="ECO:0000256" key="7">
    <source>
        <dbReference type="ARBA" id="ARBA00051722"/>
    </source>
</evidence>
<dbReference type="AlphaFoldDB" id="A0A8R1HYP6"/>
<feature type="domain" description="Fibronectin type-III" evidence="13">
    <location>
        <begin position="232"/>
        <end position="335"/>
    </location>
</feature>
<keyword evidence="4" id="KW-0378">Hydrolase</keyword>
<dbReference type="SMART" id="SM00060">
    <property type="entry name" value="FN3"/>
    <property type="match status" value="2"/>
</dbReference>
<feature type="signal peptide" evidence="10">
    <location>
        <begin position="1"/>
        <end position="28"/>
    </location>
</feature>
<reference evidence="14" key="2">
    <citation type="submission" date="2022-06" db="UniProtKB">
        <authorList>
            <consortium name="EnsemblMetazoa"/>
        </authorList>
    </citation>
    <scope>IDENTIFICATION</scope>
    <source>
        <strain evidence="14">DF5081</strain>
    </source>
</reference>
<dbReference type="PANTHER" id="PTHR19134:SF531">
    <property type="entry name" value="TYROSINE-PROTEIN PHOSPHATASE LAR"/>
    <property type="match status" value="1"/>
</dbReference>
<evidence type="ECO:0000256" key="1">
    <source>
        <dbReference type="ARBA" id="ARBA00004167"/>
    </source>
</evidence>
<name>A0A8R1HYP6_CAEJA</name>
<dbReference type="SMART" id="SM00404">
    <property type="entry name" value="PTPc_motif"/>
    <property type="match status" value="2"/>
</dbReference>
<feature type="domain" description="Tyrosine-protein phosphatase" evidence="11">
    <location>
        <begin position="974"/>
        <end position="1232"/>
    </location>
</feature>